<comment type="caution">
    <text evidence="1">The sequence shown here is derived from an EMBL/GenBank/DDBJ whole genome shotgun (WGS) entry which is preliminary data.</text>
</comment>
<organism evidence="1 2">
    <name type="scientific">Longivirga aurantiaca</name>
    <dbReference type="NCBI Taxonomy" id="1837743"/>
    <lineage>
        <taxon>Bacteria</taxon>
        <taxon>Bacillati</taxon>
        <taxon>Actinomycetota</taxon>
        <taxon>Actinomycetes</taxon>
        <taxon>Sporichthyales</taxon>
        <taxon>Sporichthyaceae</taxon>
        <taxon>Longivirga</taxon>
    </lineage>
</organism>
<protein>
    <recommendedName>
        <fullName evidence="3">ApeA N-terminal domain-containing protein</fullName>
    </recommendedName>
</protein>
<dbReference type="EMBL" id="JBHSTI010000008">
    <property type="protein sequence ID" value="MFC6238034.1"/>
    <property type="molecule type" value="Genomic_DNA"/>
</dbReference>
<accession>A0ABW1T0H0</accession>
<evidence type="ECO:0008006" key="3">
    <source>
        <dbReference type="Google" id="ProtNLM"/>
    </source>
</evidence>
<keyword evidence="2" id="KW-1185">Reference proteome</keyword>
<reference evidence="2" key="1">
    <citation type="journal article" date="2019" name="Int. J. Syst. Evol. Microbiol.">
        <title>The Global Catalogue of Microorganisms (GCM) 10K type strain sequencing project: providing services to taxonomists for standard genome sequencing and annotation.</title>
        <authorList>
            <consortium name="The Broad Institute Genomics Platform"/>
            <consortium name="The Broad Institute Genome Sequencing Center for Infectious Disease"/>
            <person name="Wu L."/>
            <person name="Ma J."/>
        </authorList>
    </citation>
    <scope>NUCLEOTIDE SEQUENCE [LARGE SCALE GENOMIC DNA]</scope>
    <source>
        <strain evidence="2">CGMCC 4.7317</strain>
    </source>
</reference>
<dbReference type="RefSeq" id="WP_386765878.1">
    <property type="nucleotide sequence ID" value="NZ_JBHSTI010000008.1"/>
</dbReference>
<proteinExistence type="predicted"/>
<dbReference type="Proteomes" id="UP001596138">
    <property type="component" value="Unassembled WGS sequence"/>
</dbReference>
<evidence type="ECO:0000313" key="2">
    <source>
        <dbReference type="Proteomes" id="UP001596138"/>
    </source>
</evidence>
<gene>
    <name evidence="1" type="ORF">ACFQGU_09095</name>
</gene>
<evidence type="ECO:0000313" key="1">
    <source>
        <dbReference type="EMBL" id="MFC6238034.1"/>
    </source>
</evidence>
<name>A0ABW1T0H0_9ACTN</name>
<sequence>MDLVEAASRKSWAKRSNVPPDLLATGLLTDLIGPEAALLSLRLGTAHLAGVADVSNPPTGPATLFPTGSHLQVTVRHDLMEHGRFDWSGQLLDLGSSGSGFGFDNSRQWKVSDFDLNIGKTRVHVVHASAQRSTDLFDPQPQFGGMCEGIEWGDQAVARHWRVWLVGVPKPHEQVTTTLAQVQVSLVTDRRAAEPNHGDSQPPPDLPYVTQVALDFGHDVGAAQVDELLERHLMWLLDIYSGRRVIPLAVLRIAPDGTAMGGHCRDYGRPLVRRSRRAVSSNDLQAFLNDVVPTWDAMTEDDRHVVRVATGVRHASSQIESEASVVLAATALELLAGEWLPPTKASYELTRRQKKDISDALTSAAQGIAPNSEFASKITQIAGNMFRRPAADQLGRLLGHLQVPMSEAEVGDFVKLRNDLIHGRLAQRSTQDKTEGMLRGQAMLMGCLLSRLGYRGSVYNEASHRNYRLP</sequence>